<keyword evidence="2" id="KW-0479">Metal-binding</keyword>
<dbReference type="Gene3D" id="3.30.50.10">
    <property type="entry name" value="Erythroid Transcription Factor GATA-1, subunit A"/>
    <property type="match status" value="2"/>
</dbReference>
<keyword evidence="5" id="KW-0539">Nucleus</keyword>
<dbReference type="PRINTS" id="PR00619">
    <property type="entry name" value="GATAZNFINGER"/>
</dbReference>
<dbReference type="PROSITE" id="PS50114">
    <property type="entry name" value="GATA_ZN_FINGER_2"/>
    <property type="match status" value="2"/>
</dbReference>
<feature type="compositionally biased region" description="Polar residues" evidence="7">
    <location>
        <begin position="385"/>
        <end position="396"/>
    </location>
</feature>
<evidence type="ECO:0000313" key="11">
    <source>
        <dbReference type="Proteomes" id="UP000317494"/>
    </source>
</evidence>
<dbReference type="GO" id="GO:0000978">
    <property type="term" value="F:RNA polymerase II cis-regulatory region sequence-specific DNA binding"/>
    <property type="evidence" value="ECO:0007669"/>
    <property type="project" value="TreeGrafter"/>
</dbReference>
<reference evidence="11 12" key="1">
    <citation type="journal article" date="2019" name="Sci. Rep.">
        <title>Comparative genomics of chytrid fungi reveal insights into the obligate biotrophic and pathogenic lifestyle of Synchytrium endobioticum.</title>
        <authorList>
            <person name="van de Vossenberg B.T.L.H."/>
            <person name="Warris S."/>
            <person name="Nguyen H.D.T."/>
            <person name="van Gent-Pelzer M.P.E."/>
            <person name="Joly D.L."/>
            <person name="van de Geest H.C."/>
            <person name="Bonants P.J.M."/>
            <person name="Smith D.S."/>
            <person name="Levesque C.A."/>
            <person name="van der Lee T.A.J."/>
        </authorList>
    </citation>
    <scope>NUCLEOTIDE SEQUENCE [LARGE SCALE GENOMIC DNA]</scope>
    <source>
        <strain evidence="9 12">LEV6574</strain>
        <strain evidence="10 11">MB42</strain>
    </source>
</reference>
<evidence type="ECO:0000256" key="5">
    <source>
        <dbReference type="ARBA" id="ARBA00023242"/>
    </source>
</evidence>
<protein>
    <recommendedName>
        <fullName evidence="8">GATA-type domain-containing protein</fullName>
    </recommendedName>
</protein>
<comment type="subcellular location">
    <subcellularLocation>
        <location evidence="1">Nucleus</location>
    </subcellularLocation>
</comment>
<evidence type="ECO:0000313" key="9">
    <source>
        <dbReference type="EMBL" id="TPX44127.1"/>
    </source>
</evidence>
<evidence type="ECO:0000256" key="1">
    <source>
        <dbReference type="ARBA" id="ARBA00004123"/>
    </source>
</evidence>
<feature type="region of interest" description="Disordered" evidence="7">
    <location>
        <begin position="155"/>
        <end position="248"/>
    </location>
</feature>
<feature type="compositionally biased region" description="Acidic residues" evidence="7">
    <location>
        <begin position="373"/>
        <end position="382"/>
    </location>
</feature>
<comment type="caution">
    <text evidence="10">The sequence shown here is derived from an EMBL/GenBank/DDBJ whole genome shotgun (WGS) entry which is preliminary data.</text>
</comment>
<dbReference type="PANTHER" id="PTHR10071">
    <property type="entry name" value="TRANSCRIPTION FACTOR GATA FAMILY MEMBER"/>
    <property type="match status" value="1"/>
</dbReference>
<dbReference type="GO" id="GO:0045944">
    <property type="term" value="P:positive regulation of transcription by RNA polymerase II"/>
    <property type="evidence" value="ECO:0007669"/>
    <property type="project" value="TreeGrafter"/>
</dbReference>
<evidence type="ECO:0000256" key="2">
    <source>
        <dbReference type="ARBA" id="ARBA00022723"/>
    </source>
</evidence>
<dbReference type="Proteomes" id="UP000317494">
    <property type="component" value="Unassembled WGS sequence"/>
</dbReference>
<keyword evidence="11" id="KW-1185">Reference proteome</keyword>
<dbReference type="InterPro" id="IPR039355">
    <property type="entry name" value="Transcription_factor_GATA"/>
</dbReference>
<evidence type="ECO:0000313" key="12">
    <source>
        <dbReference type="Proteomes" id="UP000320475"/>
    </source>
</evidence>
<dbReference type="Pfam" id="PF00320">
    <property type="entry name" value="GATA"/>
    <property type="match status" value="2"/>
</dbReference>
<proteinExistence type="predicted"/>
<dbReference type="GO" id="GO:0005634">
    <property type="term" value="C:nucleus"/>
    <property type="evidence" value="ECO:0007669"/>
    <property type="project" value="UniProtKB-SubCell"/>
</dbReference>
<evidence type="ECO:0000256" key="4">
    <source>
        <dbReference type="ARBA" id="ARBA00022833"/>
    </source>
</evidence>
<dbReference type="CDD" id="cd00202">
    <property type="entry name" value="ZnF_GATA"/>
    <property type="match status" value="2"/>
</dbReference>
<accession>A0A507DDK5</accession>
<dbReference type="InterPro" id="IPR013088">
    <property type="entry name" value="Znf_NHR/GATA"/>
</dbReference>
<organism evidence="10 11">
    <name type="scientific">Synchytrium endobioticum</name>
    <dbReference type="NCBI Taxonomy" id="286115"/>
    <lineage>
        <taxon>Eukaryota</taxon>
        <taxon>Fungi</taxon>
        <taxon>Fungi incertae sedis</taxon>
        <taxon>Chytridiomycota</taxon>
        <taxon>Chytridiomycota incertae sedis</taxon>
        <taxon>Chytridiomycetes</taxon>
        <taxon>Synchytriales</taxon>
        <taxon>Synchytriaceae</taxon>
        <taxon>Synchytrium</taxon>
    </lineage>
</organism>
<feature type="region of interest" description="Disordered" evidence="7">
    <location>
        <begin position="352"/>
        <end position="396"/>
    </location>
</feature>
<dbReference type="EMBL" id="QEAM01000197">
    <property type="protein sequence ID" value="TPX44127.1"/>
    <property type="molecule type" value="Genomic_DNA"/>
</dbReference>
<dbReference type="Proteomes" id="UP000320475">
    <property type="component" value="Unassembled WGS sequence"/>
</dbReference>
<dbReference type="GO" id="GO:0000981">
    <property type="term" value="F:DNA-binding transcription factor activity, RNA polymerase II-specific"/>
    <property type="evidence" value="ECO:0007669"/>
    <property type="project" value="TreeGrafter"/>
</dbReference>
<dbReference type="EMBL" id="QEAN01000091">
    <property type="protein sequence ID" value="TPX48948.1"/>
    <property type="molecule type" value="Genomic_DNA"/>
</dbReference>
<dbReference type="GO" id="GO:0000122">
    <property type="term" value="P:negative regulation of transcription by RNA polymerase II"/>
    <property type="evidence" value="ECO:0007669"/>
    <property type="project" value="TreeGrafter"/>
</dbReference>
<evidence type="ECO:0000313" key="10">
    <source>
        <dbReference type="EMBL" id="TPX48948.1"/>
    </source>
</evidence>
<feature type="compositionally biased region" description="Low complexity" evidence="7">
    <location>
        <begin position="198"/>
        <end position="220"/>
    </location>
</feature>
<evidence type="ECO:0000256" key="6">
    <source>
        <dbReference type="PROSITE-ProRule" id="PRU00094"/>
    </source>
</evidence>
<dbReference type="AlphaFoldDB" id="A0A507DDK5"/>
<evidence type="ECO:0000256" key="7">
    <source>
        <dbReference type="SAM" id="MobiDB-lite"/>
    </source>
</evidence>
<dbReference type="GO" id="GO:0008270">
    <property type="term" value="F:zinc ion binding"/>
    <property type="evidence" value="ECO:0007669"/>
    <property type="project" value="UniProtKB-KW"/>
</dbReference>
<dbReference type="STRING" id="286115.A0A507DDK5"/>
<feature type="compositionally biased region" description="Basic residues" evidence="7">
    <location>
        <begin position="180"/>
        <end position="193"/>
    </location>
</feature>
<sequence length="396" mass="42472">MDSIPSSDNYEFDLEELMIGSTSAEPSDLLLTLPLTPSDNLMTPSPLVTTTSAALETPSLWGLPNLYAPDQYDLIASALTGNYFDLWSPAEQWRTSLLASVGLSPSMGFPNTPLLFPQLCMTPSGPATPVVSGSNTLAPAAASITPTTVKTVIAQKEGETSSCTPPVAPPIDEDATSKSIRSRRKPLKNRTRSYPRDVSPASSISSVSSSPSSSASPSPSTETGPSHDGSAGGRGYLPTAPFSATPSIVNGEGARRMMCSNCETTSTPFWRRSSNDELLCNACGLYLKLHGRQRPLALAKNSVQKPNPNAPITQCSNCHTLHTPLWRRDDRRNALCNACGLFYKLHGKPRPIGTQPSVVIRKRCRSSGRRSSEEDEEDDSDGEWTSPSASQKRVKS</sequence>
<dbReference type="VEuPathDB" id="FungiDB:SeMB42_g02802"/>
<dbReference type="InterPro" id="IPR000679">
    <property type="entry name" value="Znf_GATA"/>
</dbReference>
<evidence type="ECO:0000256" key="3">
    <source>
        <dbReference type="ARBA" id="ARBA00022771"/>
    </source>
</evidence>
<dbReference type="SMART" id="SM00401">
    <property type="entry name" value="ZnF_GATA"/>
    <property type="match status" value="2"/>
</dbReference>
<feature type="domain" description="GATA-type" evidence="8">
    <location>
        <begin position="259"/>
        <end position="306"/>
    </location>
</feature>
<dbReference type="PANTHER" id="PTHR10071:SF281">
    <property type="entry name" value="BOX A-BINDING FACTOR-RELATED"/>
    <property type="match status" value="1"/>
</dbReference>
<keyword evidence="3 6" id="KW-0863">Zinc-finger</keyword>
<gene>
    <name evidence="9" type="ORF">SeLEV6574_g04692</name>
    <name evidence="10" type="ORF">SeMB42_g02802</name>
</gene>
<dbReference type="SUPFAM" id="SSF57716">
    <property type="entry name" value="Glucocorticoid receptor-like (DNA-binding domain)"/>
    <property type="match status" value="2"/>
</dbReference>
<evidence type="ECO:0000259" key="8">
    <source>
        <dbReference type="PROSITE" id="PS50114"/>
    </source>
</evidence>
<dbReference type="OrthoDB" id="515401at2759"/>
<name>A0A507DDK5_9FUNG</name>
<keyword evidence="4" id="KW-0862">Zinc</keyword>
<feature type="domain" description="GATA-type" evidence="8">
    <location>
        <begin position="309"/>
        <end position="363"/>
    </location>
</feature>